<dbReference type="PROSITE" id="PS50002">
    <property type="entry name" value="SH3"/>
    <property type="match status" value="1"/>
</dbReference>
<evidence type="ECO:0000259" key="4">
    <source>
        <dbReference type="PROSITE" id="PS50002"/>
    </source>
</evidence>
<dbReference type="Proteomes" id="UP000094565">
    <property type="component" value="Chromosome 1"/>
</dbReference>
<feature type="region of interest" description="Disordered" evidence="3">
    <location>
        <begin position="441"/>
        <end position="466"/>
    </location>
</feature>
<feature type="compositionally biased region" description="Low complexity" evidence="3">
    <location>
        <begin position="36"/>
        <end position="52"/>
    </location>
</feature>
<dbReference type="PANTHER" id="PTHR47775">
    <property type="entry name" value="BUD SITE SELECTION PROTEIN 14"/>
    <property type="match status" value="1"/>
</dbReference>
<protein>
    <submittedName>
        <fullName evidence="5">BA75_00874T0</fullName>
    </submittedName>
</protein>
<dbReference type="Pfam" id="PF00018">
    <property type="entry name" value="SH3_1"/>
    <property type="match status" value="1"/>
</dbReference>
<keyword evidence="6" id="KW-1185">Reference proteome</keyword>
<dbReference type="OrthoDB" id="196165at2759"/>
<dbReference type="GO" id="GO:0051286">
    <property type="term" value="C:cell tip"/>
    <property type="evidence" value="ECO:0007669"/>
    <property type="project" value="TreeGrafter"/>
</dbReference>
<dbReference type="Gene3D" id="2.30.30.40">
    <property type="entry name" value="SH3 Domains"/>
    <property type="match status" value="1"/>
</dbReference>
<evidence type="ECO:0000256" key="1">
    <source>
        <dbReference type="ARBA" id="ARBA00022443"/>
    </source>
</evidence>
<feature type="region of interest" description="Disordered" evidence="3">
    <location>
        <begin position="380"/>
        <end position="406"/>
    </location>
</feature>
<evidence type="ECO:0000256" key="3">
    <source>
        <dbReference type="SAM" id="MobiDB-lite"/>
    </source>
</evidence>
<dbReference type="InterPro" id="IPR036028">
    <property type="entry name" value="SH3-like_dom_sf"/>
</dbReference>
<accession>A0A1B2J6L2</accession>
<dbReference type="AlphaFoldDB" id="A0A1B2J6L2"/>
<evidence type="ECO:0000256" key="2">
    <source>
        <dbReference type="PROSITE-ProRule" id="PRU00192"/>
    </source>
</evidence>
<reference evidence="5 6" key="1">
    <citation type="submission" date="2016-02" db="EMBL/GenBank/DDBJ databases">
        <title>Comparative genomic and transcriptomic foundation for Pichia pastoris.</title>
        <authorList>
            <person name="Love K.R."/>
            <person name="Shah K.A."/>
            <person name="Whittaker C.A."/>
            <person name="Wu J."/>
            <person name="Bartlett M.C."/>
            <person name="Ma D."/>
            <person name="Leeson R.L."/>
            <person name="Priest M."/>
            <person name="Young S.K."/>
            <person name="Love J.C."/>
        </authorList>
    </citation>
    <scope>NUCLEOTIDE SEQUENCE [LARGE SCALE GENOMIC DNA]</scope>
    <source>
        <strain evidence="5 6">ATCC 28485</strain>
    </source>
</reference>
<evidence type="ECO:0000313" key="5">
    <source>
        <dbReference type="EMBL" id="ANZ73634.1"/>
    </source>
</evidence>
<feature type="region of interest" description="Disordered" evidence="3">
    <location>
        <begin position="1"/>
        <end position="58"/>
    </location>
</feature>
<evidence type="ECO:0000313" key="6">
    <source>
        <dbReference type="Proteomes" id="UP000094565"/>
    </source>
</evidence>
<feature type="region of interest" description="Disordered" evidence="3">
    <location>
        <begin position="74"/>
        <end position="120"/>
    </location>
</feature>
<dbReference type="EMBL" id="CP014584">
    <property type="protein sequence ID" value="ANZ73634.1"/>
    <property type="molecule type" value="Genomic_DNA"/>
</dbReference>
<dbReference type="InterPro" id="IPR053039">
    <property type="entry name" value="Polarity_Bud-Selection_Reg"/>
</dbReference>
<feature type="compositionally biased region" description="Polar residues" evidence="3">
    <location>
        <begin position="441"/>
        <end position="459"/>
    </location>
</feature>
<dbReference type="SUPFAM" id="SSF50044">
    <property type="entry name" value="SH3-domain"/>
    <property type="match status" value="1"/>
</dbReference>
<dbReference type="InterPro" id="IPR001452">
    <property type="entry name" value="SH3_domain"/>
</dbReference>
<gene>
    <name evidence="5" type="primary">BUD14</name>
    <name evidence="5" type="ORF">ATY40_BA7500874</name>
</gene>
<dbReference type="GO" id="GO:0030950">
    <property type="term" value="P:establishment or maintenance of actin cytoskeleton polarity"/>
    <property type="evidence" value="ECO:0007669"/>
    <property type="project" value="TreeGrafter"/>
</dbReference>
<organism evidence="5 6">
    <name type="scientific">Komagataella pastoris</name>
    <name type="common">Yeast</name>
    <name type="synonym">Pichia pastoris</name>
    <dbReference type="NCBI Taxonomy" id="4922"/>
    <lineage>
        <taxon>Eukaryota</taxon>
        <taxon>Fungi</taxon>
        <taxon>Dikarya</taxon>
        <taxon>Ascomycota</taxon>
        <taxon>Saccharomycotina</taxon>
        <taxon>Pichiomycetes</taxon>
        <taxon>Pichiales</taxon>
        <taxon>Pichiaceae</taxon>
        <taxon>Komagataella</taxon>
    </lineage>
</organism>
<proteinExistence type="predicted"/>
<dbReference type="GO" id="GO:0015630">
    <property type="term" value="C:microtubule cytoskeleton"/>
    <property type="evidence" value="ECO:0007669"/>
    <property type="project" value="TreeGrafter"/>
</dbReference>
<dbReference type="GO" id="GO:0008104">
    <property type="term" value="P:intracellular protein localization"/>
    <property type="evidence" value="ECO:0007669"/>
    <property type="project" value="TreeGrafter"/>
</dbReference>
<feature type="domain" description="SH3" evidence="4">
    <location>
        <begin position="142"/>
        <end position="208"/>
    </location>
</feature>
<feature type="compositionally biased region" description="Basic and acidic residues" evidence="3">
    <location>
        <begin position="105"/>
        <end position="120"/>
    </location>
</feature>
<keyword evidence="1 2" id="KW-0728">SH3 domain</keyword>
<dbReference type="SMART" id="SM00326">
    <property type="entry name" value="SH3"/>
    <property type="match status" value="1"/>
</dbReference>
<sequence>MEDNPISIDPLILGGRPAPLDSELLGWPGHERSFSEESGTSSTIINTNSKGSASVASEVKNSLRQDLNLGRIYNKAKMRRDGNVPSPGGSPNDRLVTDNNSDDYNNDKQDKHTDDDNDGSKLLEKLINDTLPSPPSFPPTELLPDRLYSLYNFQGPDSGHITLKKDDAVQLLNDDDGYWWLVRKINIEDPSAKNVGFAPAEILETYTERLARLNCWKNEEAERTNKEIILGSNSTIKETSLLDLTCDEVGVSHNLEGDTTRKSVKFQNDNLDMGDKEKDKETEILSEVYSDSVVPLNIFKNKRLNKHNFLIKDLDSYEVEANEQESDHDQQVDDYNDESIHELDTHFNKIERSDHGLRNIQNLVGPSELILHQPAKITDPDIESIGTFSPDEDEDFSTGSSPQLTARHPIAEQNPEDLKFHTSIPVSVKTFDLSSKALITTPSQQKDDSFSSLPATNDPSSPPMDPTGLLITMQKGDSEGSLVKRNSSLNSNVSYEPTPTTSISFVNDKMTTITEQPSIHSFRSLKEPIVLHPTVSAIFDTLLNDMTEIEQRLANTFHSSTK</sequence>
<dbReference type="PANTHER" id="PTHR47775:SF1">
    <property type="entry name" value="BUD SITE SELECTION PROTEIN 14"/>
    <property type="match status" value="1"/>
</dbReference>
<name>A0A1B2J6L2_PICPA</name>